<proteinExistence type="predicted"/>
<accession>A0A6B0RWS8</accession>
<gene>
    <name evidence="1" type="ORF">E5288_WYG019909</name>
</gene>
<comment type="caution">
    <text evidence="1">The sequence shown here is derived from an EMBL/GenBank/DDBJ whole genome shotgun (WGS) entry which is preliminary data.</text>
</comment>
<evidence type="ECO:0000313" key="1">
    <source>
        <dbReference type="EMBL" id="MXQ91693.1"/>
    </source>
</evidence>
<dbReference type="EMBL" id="VBQZ03000073">
    <property type="protein sequence ID" value="MXQ91693.1"/>
    <property type="molecule type" value="Genomic_DNA"/>
</dbReference>
<protein>
    <submittedName>
        <fullName evidence="1">Uncharacterized protein</fullName>
    </submittedName>
</protein>
<dbReference type="AlphaFoldDB" id="A0A6B0RWS8"/>
<dbReference type="Proteomes" id="UP000322234">
    <property type="component" value="Unassembled WGS sequence"/>
</dbReference>
<reference evidence="1" key="1">
    <citation type="submission" date="2019-10" db="EMBL/GenBank/DDBJ databases">
        <title>The sequence and de novo assembly of the wild yak genome.</title>
        <authorList>
            <person name="Liu Y."/>
        </authorList>
    </citation>
    <scope>NUCLEOTIDE SEQUENCE [LARGE SCALE GENOMIC DNA]</scope>
    <source>
        <strain evidence="1">WY2019</strain>
    </source>
</reference>
<name>A0A6B0RWS8_9CETA</name>
<sequence length="172" mass="18804">MKNANSAESTFQRSAAAKLHNTPALCVQIDRQSFPPPQVWKNKTSETHLDAFLFVVFRILLVKGIKAEAGPLKLKLGRILKDAGALLAAGMESRLAVLTSLRDPRSVGYTGKLRWDGGRLDVSRDRRQGMGPLPGNAGACVIFVVRELAGRKMPAFPGHTATRHICYRSIRG</sequence>
<organism evidence="1 2">
    <name type="scientific">Bos mutus</name>
    <name type="common">wild yak</name>
    <dbReference type="NCBI Taxonomy" id="72004"/>
    <lineage>
        <taxon>Eukaryota</taxon>
        <taxon>Metazoa</taxon>
        <taxon>Chordata</taxon>
        <taxon>Craniata</taxon>
        <taxon>Vertebrata</taxon>
        <taxon>Euteleostomi</taxon>
        <taxon>Mammalia</taxon>
        <taxon>Eutheria</taxon>
        <taxon>Laurasiatheria</taxon>
        <taxon>Artiodactyla</taxon>
        <taxon>Ruminantia</taxon>
        <taxon>Pecora</taxon>
        <taxon>Bovidae</taxon>
        <taxon>Bovinae</taxon>
        <taxon>Bos</taxon>
    </lineage>
</organism>
<evidence type="ECO:0000313" key="2">
    <source>
        <dbReference type="Proteomes" id="UP000322234"/>
    </source>
</evidence>
<keyword evidence="2" id="KW-1185">Reference proteome</keyword>